<dbReference type="InterPro" id="IPR003370">
    <property type="entry name" value="Chromate_transpt"/>
</dbReference>
<sequence>MIYWELFFTFFKIGAFTFGGGYAMLPFIQAEVQQKGWMALQDLVNFIAVSESTPGPFAVNIATYVGTETGGFWGACFATIGVVLPSFVIILIIARCLKKFQNSSLVKGCLSGLKPAVVGLIAASLLSIGQTVFFPDGFYWTVFLSPAFLCSLVIFMLMLFLQWKKFHPIWIILLSAGLGLVTGYLGLLEPTIAT</sequence>
<name>A0ABR7IPC9_9CLOT</name>
<comment type="caution">
    <text evidence="8">The sequence shown here is derived from an EMBL/GenBank/DDBJ whole genome shotgun (WGS) entry which is preliminary data.</text>
</comment>
<evidence type="ECO:0000256" key="4">
    <source>
        <dbReference type="ARBA" id="ARBA00022692"/>
    </source>
</evidence>
<accession>A0ABR7IPC9</accession>
<dbReference type="EMBL" id="JACOQK010000001">
    <property type="protein sequence ID" value="MBC5786995.1"/>
    <property type="molecule type" value="Genomic_DNA"/>
</dbReference>
<evidence type="ECO:0000313" key="9">
    <source>
        <dbReference type="Proteomes" id="UP000649151"/>
    </source>
</evidence>
<reference evidence="8 9" key="1">
    <citation type="submission" date="2020-08" db="EMBL/GenBank/DDBJ databases">
        <title>Genome public.</title>
        <authorList>
            <person name="Liu C."/>
            <person name="Sun Q."/>
        </authorList>
    </citation>
    <scope>NUCLEOTIDE SEQUENCE [LARGE SCALE GENOMIC DNA]</scope>
    <source>
        <strain evidence="8 9">NSJ-27</strain>
    </source>
</reference>
<feature type="transmembrane region" description="Helical" evidence="7">
    <location>
        <begin position="6"/>
        <end position="25"/>
    </location>
</feature>
<comment type="subcellular location">
    <subcellularLocation>
        <location evidence="1">Cell membrane</location>
        <topology evidence="1">Multi-pass membrane protein</topology>
    </subcellularLocation>
</comment>
<evidence type="ECO:0000256" key="3">
    <source>
        <dbReference type="ARBA" id="ARBA00022475"/>
    </source>
</evidence>
<evidence type="ECO:0000256" key="5">
    <source>
        <dbReference type="ARBA" id="ARBA00022989"/>
    </source>
</evidence>
<gene>
    <name evidence="8" type="ORF">H8Z77_03015</name>
</gene>
<evidence type="ECO:0000256" key="7">
    <source>
        <dbReference type="SAM" id="Phobius"/>
    </source>
</evidence>
<organism evidence="8 9">
    <name type="scientific">Clostridium facile</name>
    <dbReference type="NCBI Taxonomy" id="2763035"/>
    <lineage>
        <taxon>Bacteria</taxon>
        <taxon>Bacillati</taxon>
        <taxon>Bacillota</taxon>
        <taxon>Clostridia</taxon>
        <taxon>Eubacteriales</taxon>
        <taxon>Clostridiaceae</taxon>
        <taxon>Clostridium</taxon>
    </lineage>
</organism>
<dbReference type="RefSeq" id="WP_186996157.1">
    <property type="nucleotide sequence ID" value="NZ_JACOQK010000001.1"/>
</dbReference>
<comment type="similarity">
    <text evidence="2">Belongs to the chromate ion transporter (CHR) (TC 2.A.51) family.</text>
</comment>
<evidence type="ECO:0000256" key="1">
    <source>
        <dbReference type="ARBA" id="ARBA00004651"/>
    </source>
</evidence>
<dbReference type="PANTHER" id="PTHR43663">
    <property type="entry name" value="CHROMATE TRANSPORT PROTEIN-RELATED"/>
    <property type="match status" value="1"/>
</dbReference>
<evidence type="ECO:0000256" key="6">
    <source>
        <dbReference type="ARBA" id="ARBA00023136"/>
    </source>
</evidence>
<proteinExistence type="inferred from homology"/>
<keyword evidence="5 7" id="KW-1133">Transmembrane helix</keyword>
<feature type="transmembrane region" description="Helical" evidence="7">
    <location>
        <begin position="115"/>
        <end position="133"/>
    </location>
</feature>
<dbReference type="PANTHER" id="PTHR43663:SF1">
    <property type="entry name" value="CHROMATE TRANSPORTER"/>
    <property type="match status" value="1"/>
</dbReference>
<evidence type="ECO:0000313" key="8">
    <source>
        <dbReference type="EMBL" id="MBC5786995.1"/>
    </source>
</evidence>
<protein>
    <submittedName>
        <fullName evidence="8">Chromate transporter</fullName>
    </submittedName>
</protein>
<feature type="transmembrane region" description="Helical" evidence="7">
    <location>
        <begin position="139"/>
        <end position="161"/>
    </location>
</feature>
<evidence type="ECO:0000256" key="2">
    <source>
        <dbReference type="ARBA" id="ARBA00005262"/>
    </source>
</evidence>
<dbReference type="InterPro" id="IPR052518">
    <property type="entry name" value="CHR_Transporter"/>
</dbReference>
<keyword evidence="6 7" id="KW-0472">Membrane</keyword>
<feature type="transmembrane region" description="Helical" evidence="7">
    <location>
        <begin position="168"/>
        <end position="187"/>
    </location>
</feature>
<keyword evidence="4 7" id="KW-0812">Transmembrane</keyword>
<dbReference type="Proteomes" id="UP000649151">
    <property type="component" value="Unassembled WGS sequence"/>
</dbReference>
<keyword evidence="9" id="KW-1185">Reference proteome</keyword>
<feature type="transmembrane region" description="Helical" evidence="7">
    <location>
        <begin position="72"/>
        <end position="94"/>
    </location>
</feature>
<dbReference type="Pfam" id="PF02417">
    <property type="entry name" value="Chromate_transp"/>
    <property type="match status" value="1"/>
</dbReference>
<keyword evidence="3" id="KW-1003">Cell membrane</keyword>